<dbReference type="CDD" id="cd00403">
    <property type="entry name" value="Ribosomal_L1"/>
    <property type="match status" value="1"/>
</dbReference>
<accession>A0A1X2HXP1</accession>
<evidence type="ECO:0000313" key="2">
    <source>
        <dbReference type="Proteomes" id="UP000193560"/>
    </source>
</evidence>
<organism evidence="1 2">
    <name type="scientific">Absidia repens</name>
    <dbReference type="NCBI Taxonomy" id="90262"/>
    <lineage>
        <taxon>Eukaryota</taxon>
        <taxon>Fungi</taxon>
        <taxon>Fungi incertae sedis</taxon>
        <taxon>Mucoromycota</taxon>
        <taxon>Mucoromycotina</taxon>
        <taxon>Mucoromycetes</taxon>
        <taxon>Mucorales</taxon>
        <taxon>Cunninghamellaceae</taxon>
        <taxon>Absidia</taxon>
    </lineage>
</organism>
<keyword evidence="2" id="KW-1185">Reference proteome</keyword>
<dbReference type="GO" id="GO:0005840">
    <property type="term" value="C:ribosome"/>
    <property type="evidence" value="ECO:0007669"/>
    <property type="project" value="UniProtKB-KW"/>
</dbReference>
<dbReference type="InterPro" id="IPR028364">
    <property type="entry name" value="Ribosomal_uL1/biogenesis"/>
</dbReference>
<dbReference type="EMBL" id="MCGE01000047">
    <property type="protein sequence ID" value="ORZ04896.1"/>
    <property type="molecule type" value="Genomic_DNA"/>
</dbReference>
<sequence length="227" mass="25793">MIDIDRTKALHSVKTLYSHTKNAASDDQVVWLTISTFNLIITPREKIAMIPLKHPIQTPGTRRCLFTRDSQQACKDLLVSQKVKGIHKVISVSKYKKQHGSKEGQQQLLDQYDVFLADRRLTNVMRQTIGNDFYKRITPLVINLKDTDLQKQVIHTIHTTYMNFRKGDYHAIKIAITGQTVKQAYENIINAIDSIVANVPGGVDNVRSLSIKTSDSISLPIYEYLAK</sequence>
<reference evidence="1 2" key="1">
    <citation type="submission" date="2016-07" db="EMBL/GenBank/DDBJ databases">
        <title>Pervasive Adenine N6-methylation of Active Genes in Fungi.</title>
        <authorList>
            <consortium name="DOE Joint Genome Institute"/>
            <person name="Mondo S.J."/>
            <person name="Dannebaum R.O."/>
            <person name="Kuo R.C."/>
            <person name="Labutti K."/>
            <person name="Haridas S."/>
            <person name="Kuo A."/>
            <person name="Salamov A."/>
            <person name="Ahrendt S.R."/>
            <person name="Lipzen A."/>
            <person name="Sullivan W."/>
            <person name="Andreopoulos W.B."/>
            <person name="Clum A."/>
            <person name="Lindquist E."/>
            <person name="Daum C."/>
            <person name="Ramamoorthy G.K."/>
            <person name="Gryganskyi A."/>
            <person name="Culley D."/>
            <person name="Magnuson J.K."/>
            <person name="James T.Y."/>
            <person name="O'Malley M.A."/>
            <person name="Stajich J.E."/>
            <person name="Spatafora J.W."/>
            <person name="Visel A."/>
            <person name="Grigoriev I.V."/>
        </authorList>
    </citation>
    <scope>NUCLEOTIDE SEQUENCE [LARGE SCALE GENOMIC DNA]</scope>
    <source>
        <strain evidence="1 2">NRRL 1336</strain>
    </source>
</reference>
<dbReference type="Pfam" id="PF00687">
    <property type="entry name" value="Ribosomal_L1"/>
    <property type="match status" value="1"/>
</dbReference>
<keyword evidence="1" id="KW-0689">Ribosomal protein</keyword>
<keyword evidence="1" id="KW-0687">Ribonucleoprotein</keyword>
<gene>
    <name evidence="1" type="ORF">BCR42DRAFT_428754</name>
</gene>
<dbReference type="STRING" id="90262.A0A1X2HXP1"/>
<dbReference type="SUPFAM" id="SSF56808">
    <property type="entry name" value="Ribosomal protein L1"/>
    <property type="match status" value="1"/>
</dbReference>
<proteinExistence type="predicted"/>
<name>A0A1X2HXP1_9FUNG</name>
<protein>
    <submittedName>
        <fullName evidence="1">Ribosomal protein L1/ribosomal biogenesis protein</fullName>
    </submittedName>
</protein>
<comment type="caution">
    <text evidence="1">The sequence shown here is derived from an EMBL/GenBank/DDBJ whole genome shotgun (WGS) entry which is preliminary data.</text>
</comment>
<dbReference type="AlphaFoldDB" id="A0A1X2HXP1"/>
<evidence type="ECO:0000313" key="1">
    <source>
        <dbReference type="EMBL" id="ORZ04896.1"/>
    </source>
</evidence>
<dbReference type="OrthoDB" id="10251727at2759"/>
<dbReference type="InterPro" id="IPR023674">
    <property type="entry name" value="Ribosomal_uL1-like"/>
</dbReference>
<dbReference type="Proteomes" id="UP000193560">
    <property type="component" value="Unassembled WGS sequence"/>
</dbReference>